<dbReference type="GO" id="GO:0005829">
    <property type="term" value="C:cytosol"/>
    <property type="evidence" value="ECO:0007669"/>
    <property type="project" value="TreeGrafter"/>
</dbReference>
<dbReference type="GO" id="GO:0015074">
    <property type="term" value="P:DNA integration"/>
    <property type="evidence" value="ECO:0007669"/>
    <property type="project" value="InterPro"/>
</dbReference>
<dbReference type="Pfam" id="PF16120">
    <property type="entry name" value="DUF4836"/>
    <property type="match status" value="1"/>
</dbReference>
<dbReference type="GO" id="GO:0032196">
    <property type="term" value="P:transposition"/>
    <property type="evidence" value="ECO:0007669"/>
    <property type="project" value="TreeGrafter"/>
</dbReference>
<dbReference type="GO" id="GO:0003676">
    <property type="term" value="F:nucleic acid binding"/>
    <property type="evidence" value="ECO:0007669"/>
    <property type="project" value="InterPro"/>
</dbReference>
<dbReference type="InterPro" id="IPR053392">
    <property type="entry name" value="Transposase_IS30-like"/>
</dbReference>
<dbReference type="InterPro" id="IPR051917">
    <property type="entry name" value="Transposase-Integrase"/>
</dbReference>
<dbReference type="InterPro" id="IPR032276">
    <property type="entry name" value="DUF4836"/>
</dbReference>
<sequence>MSVKGIADMINVHYSTVYRELKRNKGRYHYHYGVAQKQCDERRRRMRKHRKFSIEMRKEIIALMVNEQWSPEQIRGWMLRKGKTCVCVETIYNYIRFDRLCGGELYKSCRHRMKHIRRSCPAAYTAIKDRVMIDERDPQANGTRFGDWEMDTIIGKDGRGAIVTLVERCKDYLLMRKLPRGKNAKALAKTVVAMLTPFIGNIRSITTDNGSEFACHRLIAQCLKTKIYFAPPYSSWEKGNIENTNKLIRQYIPKGTTFERIDDRQIKQIRFIIGLLFFNMLLACTDSSYLNSVPSESKALIAINPAKMSGVDNIVVLKSLLHLKKLDKTGIDLSHRIFLFESPDGNLGACVKIGDASDFSKTLETLNKQGICSEVSSFRDYNFAVLKDSWLVGYSDKSLLIMGPVTVAGQSQLRQQMVKYLSQDEDEGILCSRIYEKLDSLDAPMGMVAQADVLPEQLVAPLTIGIPKGTDSSRVYICANIEKRGDCLFFDGMPFSFNRKVNESLQNALSVYRPIKGVYSNIMQSEDAVGIFMNVDGEAYLPILQNNKGFQVLLSGINSAIDMNNILKSVDGEMALIGTTEGNGQGISLVAQLAHTKWLADVDYWKQSCPTGSKIVDWQKNAFHFTDGKTDFYFGVTSKQQFYSGNTPQKALSVVNNQVDATTQNLNDLFTGQRFVMKVNLQHIGTEKGNMVGDFVSPVFGQVSQLVYRIK</sequence>
<protein>
    <recommendedName>
        <fullName evidence="1">Integrase catalytic domain-containing protein</fullName>
    </recommendedName>
</protein>
<dbReference type="NCBIfam" id="NF033563">
    <property type="entry name" value="transpos_IS30"/>
    <property type="match status" value="1"/>
</dbReference>
<evidence type="ECO:0000259" key="1">
    <source>
        <dbReference type="PROSITE" id="PS50994"/>
    </source>
</evidence>
<dbReference type="InterPro" id="IPR036397">
    <property type="entry name" value="RNaseH_sf"/>
</dbReference>
<dbReference type="PANTHER" id="PTHR10948:SF23">
    <property type="entry name" value="TRANSPOSASE INSI FOR INSERTION SEQUENCE ELEMENT IS30A-RELATED"/>
    <property type="match status" value="1"/>
</dbReference>
<dbReference type="InterPro" id="IPR012337">
    <property type="entry name" value="RNaseH-like_sf"/>
</dbReference>
<dbReference type="GO" id="GO:0004803">
    <property type="term" value="F:transposase activity"/>
    <property type="evidence" value="ECO:0007669"/>
    <property type="project" value="TreeGrafter"/>
</dbReference>
<dbReference type="Gene3D" id="3.30.420.10">
    <property type="entry name" value="Ribonuclease H-like superfamily/Ribonuclease H"/>
    <property type="match status" value="1"/>
</dbReference>
<dbReference type="AlphaFoldDB" id="A0AB33IYN3"/>
<dbReference type="EMBL" id="AP035786">
    <property type="protein sequence ID" value="BFO73085.1"/>
    <property type="molecule type" value="Genomic_DNA"/>
</dbReference>
<gene>
    <name evidence="2" type="ORF">GTC17254_06820</name>
</gene>
<accession>A0AB33IYN3</accession>
<dbReference type="SUPFAM" id="SSF53098">
    <property type="entry name" value="Ribonuclease H-like"/>
    <property type="match status" value="1"/>
</dbReference>
<dbReference type="PROSITE" id="PS50994">
    <property type="entry name" value="INTEGRASE"/>
    <property type="match status" value="1"/>
</dbReference>
<dbReference type="PANTHER" id="PTHR10948">
    <property type="entry name" value="TRANSPOSASE"/>
    <property type="match status" value="1"/>
</dbReference>
<feature type="domain" description="Integrase catalytic" evidence="1">
    <location>
        <begin position="134"/>
        <end position="302"/>
    </location>
</feature>
<reference evidence="2" key="1">
    <citation type="submission" date="2024-07" db="EMBL/GenBank/DDBJ databases">
        <title>Complete genome sequence of Prevotella sp. YM-2024 GTC17254.</title>
        <authorList>
            <person name="Hayashi M."/>
            <person name="Muto Y."/>
            <person name="Tanaka K."/>
            <person name="Niwa H."/>
        </authorList>
    </citation>
    <scope>NUCLEOTIDE SEQUENCE</scope>
    <source>
        <strain evidence="2">GTC17254</strain>
    </source>
</reference>
<proteinExistence type="predicted"/>
<evidence type="ECO:0000313" key="2">
    <source>
        <dbReference type="EMBL" id="BFO73085.1"/>
    </source>
</evidence>
<dbReference type="InterPro" id="IPR001584">
    <property type="entry name" value="Integrase_cat-core"/>
</dbReference>
<organism evidence="2">
    <name type="scientific">Prevotella sp. GTC17254</name>
    <dbReference type="NCBI Taxonomy" id="3236794"/>
    <lineage>
        <taxon>Bacteria</taxon>
        <taxon>Pseudomonadati</taxon>
        <taxon>Bacteroidota</taxon>
        <taxon>Bacteroidia</taxon>
        <taxon>Bacteroidales</taxon>
        <taxon>Prevotellaceae</taxon>
        <taxon>Prevotella</taxon>
    </lineage>
</organism>
<name>A0AB33IYN3_9BACT</name>